<name>A0A2Z6N6R8_TRISU</name>
<dbReference type="SUPFAM" id="SSF54001">
    <property type="entry name" value="Cysteine proteinases"/>
    <property type="match status" value="1"/>
</dbReference>
<keyword evidence="3" id="KW-1185">Reference proteome</keyword>
<dbReference type="InterPro" id="IPR038765">
    <property type="entry name" value="Papain-like_cys_pep_sf"/>
</dbReference>
<evidence type="ECO:0000313" key="3">
    <source>
        <dbReference type="Proteomes" id="UP000242715"/>
    </source>
</evidence>
<dbReference type="InterPro" id="IPR000668">
    <property type="entry name" value="Peptidase_C1A_C"/>
</dbReference>
<dbReference type="GO" id="GO:0006508">
    <property type="term" value="P:proteolysis"/>
    <property type="evidence" value="ECO:0007669"/>
    <property type="project" value="InterPro"/>
</dbReference>
<dbReference type="OrthoDB" id="10652523at2759"/>
<dbReference type="GO" id="GO:0008234">
    <property type="term" value="F:cysteine-type peptidase activity"/>
    <property type="evidence" value="ECO:0007669"/>
    <property type="project" value="InterPro"/>
</dbReference>
<dbReference type="AlphaFoldDB" id="A0A2Z6N6R8"/>
<gene>
    <name evidence="2" type="ORF">TSUD_116320</name>
</gene>
<evidence type="ECO:0000313" key="2">
    <source>
        <dbReference type="EMBL" id="GAU24907.1"/>
    </source>
</evidence>
<sequence length="135" mass="15643">MFSTVSEEFADIDVETLNVEVDWHSFDTMTDIDYQGQCAVEAIKILETGILEKLSVQELSDHVKSCDREGAFMYMKQREKMLKYAVYHQPVDVVIVVRDEFENYKAGDRIFKTHTDFSSERALHSVLVIDFGKLH</sequence>
<protein>
    <recommendedName>
        <fullName evidence="1">Peptidase C1A papain C-terminal domain-containing protein</fullName>
    </recommendedName>
</protein>
<dbReference type="EMBL" id="DF973298">
    <property type="protein sequence ID" value="GAU24907.1"/>
    <property type="molecule type" value="Genomic_DNA"/>
</dbReference>
<proteinExistence type="predicted"/>
<dbReference type="Proteomes" id="UP000242715">
    <property type="component" value="Unassembled WGS sequence"/>
</dbReference>
<organism evidence="2 3">
    <name type="scientific">Trifolium subterraneum</name>
    <name type="common">Subterranean clover</name>
    <dbReference type="NCBI Taxonomy" id="3900"/>
    <lineage>
        <taxon>Eukaryota</taxon>
        <taxon>Viridiplantae</taxon>
        <taxon>Streptophyta</taxon>
        <taxon>Embryophyta</taxon>
        <taxon>Tracheophyta</taxon>
        <taxon>Spermatophyta</taxon>
        <taxon>Magnoliopsida</taxon>
        <taxon>eudicotyledons</taxon>
        <taxon>Gunneridae</taxon>
        <taxon>Pentapetalae</taxon>
        <taxon>rosids</taxon>
        <taxon>fabids</taxon>
        <taxon>Fabales</taxon>
        <taxon>Fabaceae</taxon>
        <taxon>Papilionoideae</taxon>
        <taxon>50 kb inversion clade</taxon>
        <taxon>NPAAA clade</taxon>
        <taxon>Hologalegina</taxon>
        <taxon>IRL clade</taxon>
        <taxon>Trifolieae</taxon>
        <taxon>Trifolium</taxon>
    </lineage>
</organism>
<dbReference type="Pfam" id="PF00112">
    <property type="entry name" value="Peptidase_C1"/>
    <property type="match status" value="1"/>
</dbReference>
<feature type="domain" description="Peptidase C1A papain C-terminal" evidence="1">
    <location>
        <begin position="71"/>
        <end position="133"/>
    </location>
</feature>
<accession>A0A2Z6N6R8</accession>
<reference evidence="3" key="1">
    <citation type="journal article" date="2017" name="Front. Plant Sci.">
        <title>Climate Clever Clovers: New Paradigm to Reduce the Environmental Footprint of Ruminants by Breeding Low Methanogenic Forages Utilizing Haplotype Variation.</title>
        <authorList>
            <person name="Kaur P."/>
            <person name="Appels R."/>
            <person name="Bayer P.E."/>
            <person name="Keeble-Gagnere G."/>
            <person name="Wang J."/>
            <person name="Hirakawa H."/>
            <person name="Shirasawa K."/>
            <person name="Vercoe P."/>
            <person name="Stefanova K."/>
            <person name="Durmic Z."/>
            <person name="Nichols P."/>
            <person name="Revell C."/>
            <person name="Isobe S.N."/>
            <person name="Edwards D."/>
            <person name="Erskine W."/>
        </authorList>
    </citation>
    <scope>NUCLEOTIDE SEQUENCE [LARGE SCALE GENOMIC DNA]</scope>
    <source>
        <strain evidence="3">cv. Daliak</strain>
    </source>
</reference>
<evidence type="ECO:0000259" key="1">
    <source>
        <dbReference type="Pfam" id="PF00112"/>
    </source>
</evidence>